<reference evidence="4" key="2">
    <citation type="submission" date="2020-05" db="UniProtKB">
        <authorList>
            <consortium name="EnsemblMetazoa"/>
        </authorList>
    </citation>
    <scope>IDENTIFICATION</scope>
    <source>
        <strain evidence="4">A-37</strain>
    </source>
</reference>
<dbReference type="PANTHER" id="PTHR34035:SF1">
    <property type="entry name" value="TESTIS-EXPRESSED PROTEIN 47"/>
    <property type="match status" value="1"/>
</dbReference>
<dbReference type="PROSITE" id="PS51155">
    <property type="entry name" value="CHIT_BIND_RR_2"/>
    <property type="match status" value="2"/>
</dbReference>
<dbReference type="GO" id="GO:0042302">
    <property type="term" value="F:structural constituent of cuticle"/>
    <property type="evidence" value="ECO:0007669"/>
    <property type="project" value="UniProtKB-UniRule"/>
</dbReference>
<dbReference type="Pfam" id="PF24787">
    <property type="entry name" value="TEX47"/>
    <property type="match status" value="1"/>
</dbReference>
<evidence type="ECO:0000256" key="1">
    <source>
        <dbReference type="PROSITE-ProRule" id="PRU00497"/>
    </source>
</evidence>
<feature type="region of interest" description="Disordered" evidence="2">
    <location>
        <begin position="535"/>
        <end position="569"/>
    </location>
</feature>
<dbReference type="GO" id="GO:0071949">
    <property type="term" value="F:FAD binding"/>
    <property type="evidence" value="ECO:0007669"/>
    <property type="project" value="InterPro"/>
</dbReference>
<sequence>MSTSSATRTPDRKKKPLPYFMQKSEDAALPSFQNRRTLADHVKDNMLCAGRKRYFQRIVYVGRHPKVTGMTLRDRFLKLIKDLQECTTNEIKLFGLMINFDGYTVHMIESAEETIGEYMHTLATSDLFEDSRVVLVYNNINQRFFRKLVWRASDYLNELPRTELDQRDPNLTQNTIDAFLVKVYKLCKMVREEELDERKSRNSSIAEHTPDIAVLEYLLGLKCLFTVPEYSTFYGKLPDVTSFRDRVWPIPKDLTPYDVFETGKYDVYLDGANASWGSPDSNQYHIQTDEGPERYFRYQTDNGQFRKEKRLQDGTVIGTDAWIDASGYLRQNDYIADHKGYRILKSKTVYVGRDRPIQDAIKVAKNKPADSGVLVPSDPSYEPPAPPSPPPQHRNQPSIQSIGIIPSTPAPISVHSTPSLNAVFIRPHSQPIGSSYHPSSPSVPDQKYLPATGSSSPPHRHYSSVSARPPPLDIYVPSTTYTPLIGNELSSTPIAVYAPSSTPSPLRDGSEAHLPPLVIYNSNPSVAVDPSGYIAATTYTPPHRRRRPNPAERRRRPSSEPILITSSRPYVESSTQASVNLKPLVQLQSLDTGSNLLDSGFNRDLIDPPAQYDNTRRYYDENGQELPSIRRVGGESHPYDGVAVTNDGFRYYLPRQYHEERNSGSDTRDGSFGYIDPFGIRRVVYYNTGPNKGFVHRKNNRFVGFDATPYDPRPV</sequence>
<dbReference type="PROSITE" id="PS50925">
    <property type="entry name" value="BLUF"/>
    <property type="match status" value="1"/>
</dbReference>
<feature type="compositionally biased region" description="Basic residues" evidence="2">
    <location>
        <begin position="542"/>
        <end position="556"/>
    </location>
</feature>
<dbReference type="InterPro" id="IPR055308">
    <property type="entry name" value="TEX47-like"/>
</dbReference>
<feature type="region of interest" description="Disordered" evidence="2">
    <location>
        <begin position="431"/>
        <end position="471"/>
    </location>
</feature>
<evidence type="ECO:0000256" key="2">
    <source>
        <dbReference type="SAM" id="MobiDB-lite"/>
    </source>
</evidence>
<keyword evidence="1" id="KW-0193">Cuticle</keyword>
<dbReference type="AlphaFoldDB" id="A0A182M8L2"/>
<dbReference type="Proteomes" id="UP000075883">
    <property type="component" value="Unassembled WGS sequence"/>
</dbReference>
<reference evidence="5" key="1">
    <citation type="submission" date="2013-09" db="EMBL/GenBank/DDBJ databases">
        <title>The Genome Sequence of Anopheles culicifacies species A.</title>
        <authorList>
            <consortium name="The Broad Institute Genomics Platform"/>
            <person name="Neafsey D.E."/>
            <person name="Besansky N."/>
            <person name="Howell P."/>
            <person name="Walton C."/>
            <person name="Young S.K."/>
            <person name="Zeng Q."/>
            <person name="Gargeya S."/>
            <person name="Fitzgerald M."/>
            <person name="Haas B."/>
            <person name="Abouelleil A."/>
            <person name="Allen A.W."/>
            <person name="Alvarado L."/>
            <person name="Arachchi H.M."/>
            <person name="Berlin A.M."/>
            <person name="Chapman S.B."/>
            <person name="Gainer-Dewar J."/>
            <person name="Goldberg J."/>
            <person name="Griggs A."/>
            <person name="Gujja S."/>
            <person name="Hansen M."/>
            <person name="Howarth C."/>
            <person name="Imamovic A."/>
            <person name="Ireland A."/>
            <person name="Larimer J."/>
            <person name="McCowan C."/>
            <person name="Murphy C."/>
            <person name="Pearson M."/>
            <person name="Poon T.W."/>
            <person name="Priest M."/>
            <person name="Roberts A."/>
            <person name="Saif S."/>
            <person name="Shea T."/>
            <person name="Sisk P."/>
            <person name="Sykes S."/>
            <person name="Wortman J."/>
            <person name="Nusbaum C."/>
            <person name="Birren B."/>
        </authorList>
    </citation>
    <scope>NUCLEOTIDE SEQUENCE [LARGE SCALE GENOMIC DNA]</scope>
    <source>
        <strain evidence="5">A-37</strain>
    </source>
</reference>
<keyword evidence="5" id="KW-1185">Reference proteome</keyword>
<feature type="domain" description="BLUF" evidence="3">
    <location>
        <begin position="55"/>
        <end position="153"/>
    </location>
</feature>
<feature type="region of interest" description="Disordered" evidence="2">
    <location>
        <begin position="365"/>
        <end position="410"/>
    </location>
</feature>
<feature type="compositionally biased region" description="Polar residues" evidence="2">
    <location>
        <begin position="431"/>
        <end position="443"/>
    </location>
</feature>
<protein>
    <recommendedName>
        <fullName evidence="3">BLUF domain-containing protein</fullName>
    </recommendedName>
</protein>
<dbReference type="EMBL" id="AXCM01002734">
    <property type="status" value="NOT_ANNOTATED_CDS"/>
    <property type="molecule type" value="Genomic_DNA"/>
</dbReference>
<dbReference type="EMBL" id="AXCM01002735">
    <property type="status" value="NOT_ANNOTATED_CDS"/>
    <property type="molecule type" value="Genomic_DNA"/>
</dbReference>
<dbReference type="GO" id="GO:0009882">
    <property type="term" value="F:blue light photoreceptor activity"/>
    <property type="evidence" value="ECO:0007669"/>
    <property type="project" value="InterPro"/>
</dbReference>
<dbReference type="EnsemblMetazoa" id="ACUA012154-RA">
    <property type="protein sequence ID" value="ACUA012154-PA"/>
    <property type="gene ID" value="ACUA012154"/>
</dbReference>
<evidence type="ECO:0000259" key="3">
    <source>
        <dbReference type="PROSITE" id="PS50925"/>
    </source>
</evidence>
<dbReference type="InterPro" id="IPR007024">
    <property type="entry name" value="BLUF_domain"/>
</dbReference>
<name>A0A182M8L2_9DIPT</name>
<organism evidence="4 5">
    <name type="scientific">Anopheles culicifacies</name>
    <dbReference type="NCBI Taxonomy" id="139723"/>
    <lineage>
        <taxon>Eukaryota</taxon>
        <taxon>Metazoa</taxon>
        <taxon>Ecdysozoa</taxon>
        <taxon>Arthropoda</taxon>
        <taxon>Hexapoda</taxon>
        <taxon>Insecta</taxon>
        <taxon>Pterygota</taxon>
        <taxon>Neoptera</taxon>
        <taxon>Endopterygota</taxon>
        <taxon>Diptera</taxon>
        <taxon>Nematocera</taxon>
        <taxon>Culicoidea</taxon>
        <taxon>Culicidae</taxon>
        <taxon>Anophelinae</taxon>
        <taxon>Anopheles</taxon>
        <taxon>culicifacies species complex</taxon>
    </lineage>
</organism>
<dbReference type="PANTHER" id="PTHR34035">
    <property type="entry name" value="TESTIS-EXPRESSED PROTEIN 47"/>
    <property type="match status" value="1"/>
</dbReference>
<feature type="compositionally biased region" description="Low complexity" evidence="2">
    <location>
        <begin position="396"/>
        <end position="407"/>
    </location>
</feature>
<accession>A0A182M8L2</accession>
<dbReference type="InterPro" id="IPR000618">
    <property type="entry name" value="Insect_cuticle"/>
</dbReference>
<proteinExistence type="predicted"/>
<feature type="compositionally biased region" description="Pro residues" evidence="2">
    <location>
        <begin position="381"/>
        <end position="392"/>
    </location>
</feature>
<dbReference type="VEuPathDB" id="VectorBase:ACUA012154"/>
<dbReference type="Pfam" id="PF00379">
    <property type="entry name" value="Chitin_bind_4"/>
    <property type="match status" value="1"/>
</dbReference>
<evidence type="ECO:0000313" key="5">
    <source>
        <dbReference type="Proteomes" id="UP000075883"/>
    </source>
</evidence>
<evidence type="ECO:0000313" key="4">
    <source>
        <dbReference type="EnsemblMetazoa" id="ACUA012154-PA"/>
    </source>
</evidence>